<organism evidence="2 3">
    <name type="scientific">Actinomadura yumaensis</name>
    <dbReference type="NCBI Taxonomy" id="111807"/>
    <lineage>
        <taxon>Bacteria</taxon>
        <taxon>Bacillati</taxon>
        <taxon>Actinomycetota</taxon>
        <taxon>Actinomycetes</taxon>
        <taxon>Streptosporangiales</taxon>
        <taxon>Thermomonosporaceae</taxon>
        <taxon>Actinomadura</taxon>
    </lineage>
</organism>
<name>A0ABW2CRK5_9ACTN</name>
<protein>
    <submittedName>
        <fullName evidence="2">Uncharacterized protein</fullName>
    </submittedName>
</protein>
<evidence type="ECO:0000313" key="3">
    <source>
        <dbReference type="Proteomes" id="UP001596380"/>
    </source>
</evidence>
<gene>
    <name evidence="2" type="ORF">ACFQKB_27480</name>
</gene>
<proteinExistence type="predicted"/>
<dbReference type="Proteomes" id="UP001596380">
    <property type="component" value="Unassembled WGS sequence"/>
</dbReference>
<accession>A0ABW2CRK5</accession>
<sequence>MPQIIKLAATTAAAATALTALAAPAHARPAADTRPAAPVGGVGDAVGDFDILAYLGKIPKQLT</sequence>
<comment type="caution">
    <text evidence="2">The sequence shown here is derived from an EMBL/GenBank/DDBJ whole genome shotgun (WGS) entry which is preliminary data.</text>
</comment>
<evidence type="ECO:0000256" key="1">
    <source>
        <dbReference type="SAM" id="SignalP"/>
    </source>
</evidence>
<feature type="signal peptide" evidence="1">
    <location>
        <begin position="1"/>
        <end position="22"/>
    </location>
</feature>
<feature type="chain" id="PRO_5045850443" evidence="1">
    <location>
        <begin position="23"/>
        <end position="63"/>
    </location>
</feature>
<evidence type="ECO:0000313" key="2">
    <source>
        <dbReference type="EMBL" id="MFC6883530.1"/>
    </source>
</evidence>
<reference evidence="3" key="1">
    <citation type="journal article" date="2019" name="Int. J. Syst. Evol. Microbiol.">
        <title>The Global Catalogue of Microorganisms (GCM) 10K type strain sequencing project: providing services to taxonomists for standard genome sequencing and annotation.</title>
        <authorList>
            <consortium name="The Broad Institute Genomics Platform"/>
            <consortium name="The Broad Institute Genome Sequencing Center for Infectious Disease"/>
            <person name="Wu L."/>
            <person name="Ma J."/>
        </authorList>
    </citation>
    <scope>NUCLEOTIDE SEQUENCE [LARGE SCALE GENOMIC DNA]</scope>
    <source>
        <strain evidence="3">JCM 3369</strain>
    </source>
</reference>
<keyword evidence="3" id="KW-1185">Reference proteome</keyword>
<keyword evidence="1" id="KW-0732">Signal</keyword>
<dbReference type="EMBL" id="JBHSXS010000019">
    <property type="protein sequence ID" value="MFC6883530.1"/>
    <property type="molecule type" value="Genomic_DNA"/>
</dbReference>
<dbReference type="RefSeq" id="WP_378050134.1">
    <property type="nucleotide sequence ID" value="NZ_JBHSXE010000002.1"/>
</dbReference>